<keyword evidence="1" id="KW-0378">Hydrolase</keyword>
<dbReference type="PANTHER" id="PTHR43736:SF1">
    <property type="entry name" value="DIHYDRONEOPTERIN TRIPHOSPHATE DIPHOSPHATASE"/>
    <property type="match status" value="1"/>
</dbReference>
<keyword evidence="2" id="KW-0732">Signal</keyword>
<dbReference type="EMBL" id="HBEA01012010">
    <property type="protein sequence ID" value="CAD8259657.1"/>
    <property type="molecule type" value="Transcribed_RNA"/>
</dbReference>
<dbReference type="InterPro" id="IPR000086">
    <property type="entry name" value="NUDIX_hydrolase_dom"/>
</dbReference>
<feature type="domain" description="Nudix hydrolase" evidence="3">
    <location>
        <begin position="1"/>
        <end position="109"/>
    </location>
</feature>
<evidence type="ECO:0000313" key="4">
    <source>
        <dbReference type="EMBL" id="CAD8259657.1"/>
    </source>
</evidence>
<dbReference type="AlphaFoldDB" id="A0A7R9UAX6"/>
<dbReference type="InterPro" id="IPR015797">
    <property type="entry name" value="NUDIX_hydrolase-like_dom_sf"/>
</dbReference>
<dbReference type="InterPro" id="IPR020084">
    <property type="entry name" value="NUDIX_hydrolase_CS"/>
</dbReference>
<evidence type="ECO:0000256" key="2">
    <source>
        <dbReference type="SAM" id="SignalP"/>
    </source>
</evidence>
<gene>
    <name evidence="4" type="ORF">PPYR1160_LOCUS9159</name>
</gene>
<organism evidence="4">
    <name type="scientific">Pinguiococcus pyrenoidosus</name>
    <dbReference type="NCBI Taxonomy" id="172671"/>
    <lineage>
        <taxon>Eukaryota</taxon>
        <taxon>Sar</taxon>
        <taxon>Stramenopiles</taxon>
        <taxon>Ochrophyta</taxon>
        <taxon>Pinguiophyceae</taxon>
        <taxon>Pinguiochrysidales</taxon>
        <taxon>Pinguiochrysidaceae</taxon>
        <taxon>Pinguiococcus</taxon>
    </lineage>
</organism>
<dbReference type="SUPFAM" id="SSF55811">
    <property type="entry name" value="Nudix"/>
    <property type="match status" value="1"/>
</dbReference>
<dbReference type="Gene3D" id="3.90.79.10">
    <property type="entry name" value="Nucleoside Triphosphate Pyrophosphohydrolase"/>
    <property type="match status" value="1"/>
</dbReference>
<dbReference type="PROSITE" id="PS51462">
    <property type="entry name" value="NUDIX"/>
    <property type="match status" value="1"/>
</dbReference>
<feature type="signal peptide" evidence="2">
    <location>
        <begin position="1"/>
        <end position="23"/>
    </location>
</feature>
<evidence type="ECO:0000259" key="3">
    <source>
        <dbReference type="PROSITE" id="PS51462"/>
    </source>
</evidence>
<evidence type="ECO:0000256" key="1">
    <source>
        <dbReference type="ARBA" id="ARBA00022801"/>
    </source>
</evidence>
<dbReference type="GO" id="GO:0016787">
    <property type="term" value="F:hydrolase activity"/>
    <property type="evidence" value="ECO:0007669"/>
    <property type="project" value="UniProtKB-KW"/>
</dbReference>
<proteinExistence type="predicted"/>
<feature type="chain" id="PRO_5030850840" description="Nudix hydrolase domain-containing protein" evidence="2">
    <location>
        <begin position="24"/>
        <end position="117"/>
    </location>
</feature>
<dbReference type="PROSITE" id="PS00893">
    <property type="entry name" value="NUDIX_BOX"/>
    <property type="match status" value="1"/>
</dbReference>
<dbReference type="PANTHER" id="PTHR43736">
    <property type="entry name" value="ADP-RIBOSE PYROPHOSPHATASE"/>
    <property type="match status" value="1"/>
</dbReference>
<accession>A0A7R9UAX6</accession>
<reference evidence="4" key="1">
    <citation type="submission" date="2021-01" db="EMBL/GenBank/DDBJ databases">
        <authorList>
            <person name="Corre E."/>
            <person name="Pelletier E."/>
            <person name="Niang G."/>
            <person name="Scheremetjew M."/>
            <person name="Finn R."/>
            <person name="Kale V."/>
            <person name="Holt S."/>
            <person name="Cochrane G."/>
            <person name="Meng A."/>
            <person name="Brown T."/>
            <person name="Cohen L."/>
        </authorList>
    </citation>
    <scope>NUCLEOTIDE SEQUENCE</scope>
    <source>
        <strain evidence="4">CCMP2078</strain>
    </source>
</reference>
<dbReference type="Pfam" id="PF00293">
    <property type="entry name" value="NUDIX"/>
    <property type="match status" value="1"/>
</dbReference>
<protein>
    <recommendedName>
        <fullName evidence="3">Nudix hydrolase domain-containing protein</fullName>
    </recommendedName>
</protein>
<sequence length="117" mass="12980">MLNASDGLLLFIAVGGFVEIGESVEDACRREAMEEARVHLEGDLIFLGIYSDPARDQRRHTVSVAYAARIADTPIAGDDASDVVSLTTRQLAEMPDEEFAFDHELIIRDYLSYADMQ</sequence>
<name>A0A7R9UAX6_9STRA</name>